<dbReference type="KEGG" id="saqu:EJC51_01585"/>
<reference evidence="1 2" key="1">
    <citation type="submission" date="2018-12" db="EMBL/GenBank/DDBJ databases">
        <authorList>
            <person name="Li K."/>
        </authorList>
    </citation>
    <scope>NUCLEOTIDE SEQUENCE [LARGE SCALE GENOMIC DNA]</scope>
    <source>
        <strain evidence="2">CR22</strain>
    </source>
</reference>
<dbReference type="RefSeq" id="WP_126269333.1">
    <property type="nucleotide sequence ID" value="NZ_CP034463.1"/>
</dbReference>
<dbReference type="Proteomes" id="UP000280197">
    <property type="component" value="Chromosome"/>
</dbReference>
<protein>
    <submittedName>
        <fullName evidence="1">Uncharacterized protein</fullName>
    </submittedName>
</protein>
<dbReference type="EMBL" id="CP034463">
    <property type="protein sequence ID" value="AZP14947.1"/>
    <property type="molecule type" value="Genomic_DNA"/>
</dbReference>
<dbReference type="AlphaFoldDB" id="A0A3S5HMF5"/>
<keyword evidence="2" id="KW-1185">Reference proteome</keyword>
<name>A0A3S5HMF5_9ACTN</name>
<gene>
    <name evidence="1" type="ORF">EJC51_01585</name>
</gene>
<sequence length="85" mass="9522">MFSTPRDSRTWLIGLPCRSDGSRIVWLYYVVGEAPDSAEALCAAVRRANSAPERDARGHLPVEPDRAEVQRIRQHILGDFVLEAC</sequence>
<evidence type="ECO:0000313" key="1">
    <source>
        <dbReference type="EMBL" id="AZP14947.1"/>
    </source>
</evidence>
<evidence type="ECO:0000313" key="2">
    <source>
        <dbReference type="Proteomes" id="UP000280197"/>
    </source>
</evidence>
<organism evidence="1 2">
    <name type="scientific">Streptomyces aquilus</name>
    <dbReference type="NCBI Taxonomy" id="2548456"/>
    <lineage>
        <taxon>Bacteria</taxon>
        <taxon>Bacillati</taxon>
        <taxon>Actinomycetota</taxon>
        <taxon>Actinomycetes</taxon>
        <taxon>Kitasatosporales</taxon>
        <taxon>Streptomycetaceae</taxon>
        <taxon>Streptomyces</taxon>
    </lineage>
</organism>
<proteinExistence type="predicted"/>
<accession>A0A3S5HMF5</accession>